<reference evidence="1 2" key="1">
    <citation type="journal article" date="2022" name="New Phytol.">
        <title>Ecological generalism drives hyperdiversity of secondary metabolite gene clusters in xylarialean endophytes.</title>
        <authorList>
            <person name="Franco M.E.E."/>
            <person name="Wisecaver J.H."/>
            <person name="Arnold A.E."/>
            <person name="Ju Y.M."/>
            <person name="Slot J.C."/>
            <person name="Ahrendt S."/>
            <person name="Moore L.P."/>
            <person name="Eastman K.E."/>
            <person name="Scott K."/>
            <person name="Konkel Z."/>
            <person name="Mondo S.J."/>
            <person name="Kuo A."/>
            <person name="Hayes R.D."/>
            <person name="Haridas S."/>
            <person name="Andreopoulos B."/>
            <person name="Riley R."/>
            <person name="LaButti K."/>
            <person name="Pangilinan J."/>
            <person name="Lipzen A."/>
            <person name="Amirebrahimi M."/>
            <person name="Yan J."/>
            <person name="Adam C."/>
            <person name="Keymanesh K."/>
            <person name="Ng V."/>
            <person name="Louie K."/>
            <person name="Northen T."/>
            <person name="Drula E."/>
            <person name="Henrissat B."/>
            <person name="Hsieh H.M."/>
            <person name="Youens-Clark K."/>
            <person name="Lutzoni F."/>
            <person name="Miadlikowska J."/>
            <person name="Eastwood D.C."/>
            <person name="Hamelin R.C."/>
            <person name="Grigoriev I.V."/>
            <person name="U'Ren J.M."/>
        </authorList>
    </citation>
    <scope>NUCLEOTIDE SEQUENCE [LARGE SCALE GENOMIC DNA]</scope>
    <source>
        <strain evidence="1 2">CBS 119005</strain>
    </source>
</reference>
<accession>A0ACB9ZGB2</accession>
<evidence type="ECO:0000313" key="1">
    <source>
        <dbReference type="EMBL" id="KAI4869855.1"/>
    </source>
</evidence>
<comment type="caution">
    <text evidence="1">The sequence shown here is derived from an EMBL/GenBank/DDBJ whole genome shotgun (WGS) entry which is preliminary data.</text>
</comment>
<evidence type="ECO:0000313" key="2">
    <source>
        <dbReference type="Proteomes" id="UP001497700"/>
    </source>
</evidence>
<protein>
    <submittedName>
        <fullName evidence="1">Uncharacterized protein</fullName>
    </submittedName>
</protein>
<dbReference type="Proteomes" id="UP001497700">
    <property type="component" value="Unassembled WGS sequence"/>
</dbReference>
<gene>
    <name evidence="1" type="ORF">F4820DRAFT_342043</name>
</gene>
<proteinExistence type="predicted"/>
<name>A0ACB9ZGB2_9PEZI</name>
<dbReference type="EMBL" id="MU393427">
    <property type="protein sequence ID" value="KAI4869855.1"/>
    <property type="molecule type" value="Genomic_DNA"/>
</dbReference>
<sequence>MQHPRPHTDSSLRPSSYAPAQFDNAKSLTSSMMDSQGRLFTRPSEPGRSSFPTAGNREPLLGHPSTRESRGGPGRGHATEPSRVSFSTAGDREPLLGRSSTRGHHGSSERGLATAPRRRNTGRFGLPVIVLCRLFNTIFAICTVDKANRDAVEPWNLRINRLVFDFCWVILVWNIFALAASIVSCVFFPPPPPRRIAGGEEARRRGFRDKLHAQFAINDAVLALITLVLLMIACYIKKDLWQARLLPSVVAMVSTLVAIEFLVAMVQPFRVSEKMIFRIC</sequence>
<keyword evidence="2" id="KW-1185">Reference proteome</keyword>
<organism evidence="1 2">
    <name type="scientific">Hypoxylon rubiginosum</name>
    <dbReference type="NCBI Taxonomy" id="110542"/>
    <lineage>
        <taxon>Eukaryota</taxon>
        <taxon>Fungi</taxon>
        <taxon>Dikarya</taxon>
        <taxon>Ascomycota</taxon>
        <taxon>Pezizomycotina</taxon>
        <taxon>Sordariomycetes</taxon>
        <taxon>Xylariomycetidae</taxon>
        <taxon>Xylariales</taxon>
        <taxon>Hypoxylaceae</taxon>
        <taxon>Hypoxylon</taxon>
    </lineage>
</organism>